<accession>A0ABR2K2P5</accession>
<gene>
    <name evidence="2" type="ORF">M9Y10_040833</name>
</gene>
<dbReference type="Proteomes" id="UP001470230">
    <property type="component" value="Unassembled WGS sequence"/>
</dbReference>
<proteinExistence type="predicted"/>
<feature type="region of interest" description="Disordered" evidence="1">
    <location>
        <begin position="119"/>
        <end position="158"/>
    </location>
</feature>
<reference evidence="2 3" key="1">
    <citation type="submission" date="2024-04" db="EMBL/GenBank/DDBJ databases">
        <title>Tritrichomonas musculus Genome.</title>
        <authorList>
            <person name="Alves-Ferreira E."/>
            <person name="Grigg M."/>
            <person name="Lorenzi H."/>
            <person name="Galac M."/>
        </authorList>
    </citation>
    <scope>NUCLEOTIDE SEQUENCE [LARGE SCALE GENOMIC DNA]</scope>
    <source>
        <strain evidence="2 3">EAF2021</strain>
    </source>
</reference>
<evidence type="ECO:0000256" key="1">
    <source>
        <dbReference type="SAM" id="MobiDB-lite"/>
    </source>
</evidence>
<name>A0ABR2K2P5_9EUKA</name>
<evidence type="ECO:0008006" key="4">
    <source>
        <dbReference type="Google" id="ProtNLM"/>
    </source>
</evidence>
<comment type="caution">
    <text evidence="2">The sequence shown here is derived from an EMBL/GenBank/DDBJ whole genome shotgun (WGS) entry which is preliminary data.</text>
</comment>
<evidence type="ECO:0000313" key="3">
    <source>
        <dbReference type="Proteomes" id="UP001470230"/>
    </source>
</evidence>
<evidence type="ECO:0000313" key="2">
    <source>
        <dbReference type="EMBL" id="KAK8885385.1"/>
    </source>
</evidence>
<protein>
    <recommendedName>
        <fullName evidence="4">Ribosome biogenesis protein NOP53</fullName>
    </recommendedName>
</protein>
<organism evidence="2 3">
    <name type="scientific">Tritrichomonas musculus</name>
    <dbReference type="NCBI Taxonomy" id="1915356"/>
    <lineage>
        <taxon>Eukaryota</taxon>
        <taxon>Metamonada</taxon>
        <taxon>Parabasalia</taxon>
        <taxon>Tritrichomonadida</taxon>
        <taxon>Tritrichomonadidae</taxon>
        <taxon>Tritrichomonas</taxon>
    </lineage>
</organism>
<dbReference type="EMBL" id="JAPFFF010000007">
    <property type="protein sequence ID" value="KAK8885385.1"/>
    <property type="molecule type" value="Genomic_DNA"/>
</dbReference>
<keyword evidence="3" id="KW-1185">Reference proteome</keyword>
<sequence length="158" mass="18784">MSGIFRERNTDQESPETTFIQYHIIDMKANTHIRALQEREDRLVGTLNRRRKYKVLDPTDRFKKRKELKLKRPEDVYIPKVSREEAAEIKTKLKQNVFVPITNNNDCHQITEYFKVTPKNMKKKKKASKTRDTANADSQTKKRRHRVAKLVMPSHSDF</sequence>